<feature type="transmembrane region" description="Helical" evidence="5">
    <location>
        <begin position="159"/>
        <end position="181"/>
    </location>
</feature>
<comment type="caution">
    <text evidence="7">The sequence shown here is derived from an EMBL/GenBank/DDBJ whole genome shotgun (WGS) entry which is preliminary data.</text>
</comment>
<keyword evidence="5" id="KW-0813">Transport</keyword>
<dbReference type="PROSITE" id="PS51012">
    <property type="entry name" value="ABC_TM2"/>
    <property type="match status" value="1"/>
</dbReference>
<dbReference type="PRINTS" id="PR00164">
    <property type="entry name" value="ABC2TRNSPORT"/>
</dbReference>
<organism evidence="7 8">
    <name type="scientific">Pseudodesulfovibrio karagichevae</name>
    <dbReference type="NCBI Taxonomy" id="3239305"/>
    <lineage>
        <taxon>Bacteria</taxon>
        <taxon>Pseudomonadati</taxon>
        <taxon>Thermodesulfobacteriota</taxon>
        <taxon>Desulfovibrionia</taxon>
        <taxon>Desulfovibrionales</taxon>
        <taxon>Desulfovibrionaceae</taxon>
    </lineage>
</organism>
<reference evidence="7 8" key="1">
    <citation type="submission" date="2024-08" db="EMBL/GenBank/DDBJ databases">
        <title>Sulfate-reducing bacteria isolated from formation water of the oil field in Kazakhstan and description of Pseudodesulfovibrio sp.</title>
        <authorList>
            <person name="Bidzhieva S.K."/>
            <person name="Tourova T.P."/>
            <person name="Grouzdev D.S."/>
            <person name="Beletsky A.V."/>
            <person name="Sokolova D.S."/>
            <person name="Samigullina S.R."/>
            <person name="Poltaraus A.B."/>
            <person name="Avtukh A.N."/>
            <person name="Tereshina V.M."/>
            <person name="Zhaparov N.S."/>
            <person name="Mardanov A.V."/>
            <person name="Nazina T.N."/>
        </authorList>
    </citation>
    <scope>NUCLEOTIDE SEQUENCE [LARGE SCALE GENOMIC DNA]</scope>
    <source>
        <strain evidence="7 8">9FUS</strain>
    </source>
</reference>
<sequence length="268" mass="29200">MPEHKRETEASQRRHPTAWRLLKGAIGRILSVYHREIVIMRGRGLRLLSGMAVSPTLYFVIFTQAMDHTRLEGVPYSTFLLPGLVAMASMTQSYALASEINIARFYFHTFDEIRASPIRPVEYVMGEVLAGTSRGLAAGGVVAAIGGLFGVPFHAGPLFWAGIVLNAFCFACIAVAIAMAVRSHRDQALLNNFIITPMAFLGGTFFSVKTVPEWASLLLNMLPLTQSSSLIRQASLASPVELSRLAVLTGLGAVFFMAAVLLTKQSRE</sequence>
<keyword evidence="8" id="KW-1185">Reference proteome</keyword>
<dbReference type="PANTHER" id="PTHR43332:SF2">
    <property type="entry name" value="INNER MEMBRANE TRANSPORT PERMEASE YADH"/>
    <property type="match status" value="1"/>
</dbReference>
<evidence type="ECO:0000256" key="1">
    <source>
        <dbReference type="ARBA" id="ARBA00004141"/>
    </source>
</evidence>
<keyword evidence="4 5" id="KW-0472">Membrane</keyword>
<comment type="subcellular location">
    <subcellularLocation>
        <location evidence="5">Cell membrane</location>
        <topology evidence="5">Multi-pass membrane protein</topology>
    </subcellularLocation>
    <subcellularLocation>
        <location evidence="1">Membrane</location>
        <topology evidence="1">Multi-pass membrane protein</topology>
    </subcellularLocation>
</comment>
<keyword evidence="2 5" id="KW-0812">Transmembrane</keyword>
<feature type="domain" description="ABC transmembrane type-2" evidence="6">
    <location>
        <begin position="46"/>
        <end position="266"/>
    </location>
</feature>
<feature type="transmembrane region" description="Helical" evidence="5">
    <location>
        <begin position="78"/>
        <end position="97"/>
    </location>
</feature>
<feature type="transmembrane region" description="Helical" evidence="5">
    <location>
        <begin position="188"/>
        <end position="208"/>
    </location>
</feature>
<proteinExistence type="inferred from homology"/>
<name>A0ABV4K1D0_9BACT</name>
<evidence type="ECO:0000256" key="2">
    <source>
        <dbReference type="ARBA" id="ARBA00022692"/>
    </source>
</evidence>
<feature type="transmembrane region" description="Helical" evidence="5">
    <location>
        <begin position="245"/>
        <end position="263"/>
    </location>
</feature>
<dbReference type="InterPro" id="IPR052522">
    <property type="entry name" value="ABC-2_transport_permease"/>
</dbReference>
<dbReference type="Proteomes" id="UP001568698">
    <property type="component" value="Unassembled WGS sequence"/>
</dbReference>
<protein>
    <recommendedName>
        <fullName evidence="5">Transport permease protein</fullName>
    </recommendedName>
</protein>
<dbReference type="EMBL" id="JBGLYH010000018">
    <property type="protein sequence ID" value="MEZ7196741.1"/>
    <property type="molecule type" value="Genomic_DNA"/>
</dbReference>
<feature type="transmembrane region" description="Helical" evidence="5">
    <location>
        <begin position="45"/>
        <end position="66"/>
    </location>
</feature>
<evidence type="ECO:0000259" key="6">
    <source>
        <dbReference type="PROSITE" id="PS51012"/>
    </source>
</evidence>
<dbReference type="InterPro" id="IPR013525">
    <property type="entry name" value="ABC2_TM"/>
</dbReference>
<dbReference type="InterPro" id="IPR047817">
    <property type="entry name" value="ABC2_TM_bact-type"/>
</dbReference>
<dbReference type="PANTHER" id="PTHR43332">
    <property type="entry name" value="INNER MEMBRANE TRANSPORT PERMEASE YADH-RELATED"/>
    <property type="match status" value="1"/>
</dbReference>
<evidence type="ECO:0000256" key="3">
    <source>
        <dbReference type="ARBA" id="ARBA00022989"/>
    </source>
</evidence>
<dbReference type="RefSeq" id="WP_371386263.1">
    <property type="nucleotide sequence ID" value="NZ_JBGLYH010000018.1"/>
</dbReference>
<dbReference type="PIRSF" id="PIRSF006648">
    <property type="entry name" value="DrrB"/>
    <property type="match status" value="1"/>
</dbReference>
<feature type="transmembrane region" description="Helical" evidence="5">
    <location>
        <begin position="135"/>
        <end position="153"/>
    </location>
</feature>
<dbReference type="Pfam" id="PF01061">
    <property type="entry name" value="ABC2_membrane"/>
    <property type="match status" value="1"/>
</dbReference>
<evidence type="ECO:0000256" key="5">
    <source>
        <dbReference type="RuleBase" id="RU361157"/>
    </source>
</evidence>
<evidence type="ECO:0000313" key="7">
    <source>
        <dbReference type="EMBL" id="MEZ7196741.1"/>
    </source>
</evidence>
<evidence type="ECO:0000256" key="4">
    <source>
        <dbReference type="ARBA" id="ARBA00023136"/>
    </source>
</evidence>
<gene>
    <name evidence="7" type="ORF">AB6M95_08280</name>
</gene>
<keyword evidence="3 5" id="KW-1133">Transmembrane helix</keyword>
<comment type="similarity">
    <text evidence="5">Belongs to the ABC-2 integral membrane protein family.</text>
</comment>
<dbReference type="InterPro" id="IPR000412">
    <property type="entry name" value="ABC_2_transport"/>
</dbReference>
<evidence type="ECO:0000313" key="8">
    <source>
        <dbReference type="Proteomes" id="UP001568698"/>
    </source>
</evidence>
<accession>A0ABV4K1D0</accession>
<keyword evidence="5" id="KW-1003">Cell membrane</keyword>